<dbReference type="PANTHER" id="PTHR43214:SF43">
    <property type="entry name" value="TWO-COMPONENT RESPONSE REGULATOR"/>
    <property type="match status" value="1"/>
</dbReference>
<keyword evidence="2" id="KW-0597">Phosphoprotein</keyword>
<dbReference type="InterPro" id="IPR058245">
    <property type="entry name" value="NreC/VraR/RcsB-like_REC"/>
</dbReference>
<dbReference type="EMBL" id="JBHTLD010000307">
    <property type="protein sequence ID" value="MFD1188571.1"/>
    <property type="molecule type" value="Genomic_DNA"/>
</dbReference>
<gene>
    <name evidence="4" type="ORF">ACFQ2O_20355</name>
</gene>
<dbReference type="InterPro" id="IPR001789">
    <property type="entry name" value="Sig_transdc_resp-reg_receiver"/>
</dbReference>
<keyword evidence="1" id="KW-0238">DNA-binding</keyword>
<evidence type="ECO:0000256" key="2">
    <source>
        <dbReference type="PROSITE-ProRule" id="PRU00169"/>
    </source>
</evidence>
<dbReference type="InterPro" id="IPR039420">
    <property type="entry name" value="WalR-like"/>
</dbReference>
<dbReference type="Gene3D" id="3.40.50.2300">
    <property type="match status" value="1"/>
</dbReference>
<feature type="modified residue" description="4-aspartylphosphate" evidence="2">
    <location>
        <position position="58"/>
    </location>
</feature>
<dbReference type="SMART" id="SM00448">
    <property type="entry name" value="REC"/>
    <property type="match status" value="1"/>
</dbReference>
<evidence type="ECO:0000256" key="1">
    <source>
        <dbReference type="ARBA" id="ARBA00023125"/>
    </source>
</evidence>
<dbReference type="SUPFAM" id="SSF52172">
    <property type="entry name" value="CheY-like"/>
    <property type="match status" value="1"/>
</dbReference>
<evidence type="ECO:0000313" key="4">
    <source>
        <dbReference type="EMBL" id="MFD1188571.1"/>
    </source>
</evidence>
<feature type="domain" description="Response regulatory" evidence="3">
    <location>
        <begin position="7"/>
        <end position="123"/>
    </location>
</feature>
<protein>
    <submittedName>
        <fullName evidence="4">Response regulator transcription factor</fullName>
    </submittedName>
</protein>
<keyword evidence="5" id="KW-1185">Reference proteome</keyword>
<accession>A0ABW3SVM4</accession>
<dbReference type="InterPro" id="IPR011006">
    <property type="entry name" value="CheY-like_superfamily"/>
</dbReference>
<dbReference type="RefSeq" id="WP_377532407.1">
    <property type="nucleotide sequence ID" value="NZ_JBHTLD010000307.1"/>
</dbReference>
<evidence type="ECO:0000313" key="5">
    <source>
        <dbReference type="Proteomes" id="UP001597094"/>
    </source>
</evidence>
<organism evidence="4 5">
    <name type="scientific">Pontibacter rugosus</name>
    <dbReference type="NCBI Taxonomy" id="1745966"/>
    <lineage>
        <taxon>Bacteria</taxon>
        <taxon>Pseudomonadati</taxon>
        <taxon>Bacteroidota</taxon>
        <taxon>Cytophagia</taxon>
        <taxon>Cytophagales</taxon>
        <taxon>Hymenobacteraceae</taxon>
        <taxon>Pontibacter</taxon>
    </lineage>
</organism>
<dbReference type="PANTHER" id="PTHR43214">
    <property type="entry name" value="TWO-COMPONENT RESPONSE REGULATOR"/>
    <property type="match status" value="1"/>
</dbReference>
<evidence type="ECO:0000259" key="3">
    <source>
        <dbReference type="PROSITE" id="PS50110"/>
    </source>
</evidence>
<dbReference type="CDD" id="cd17535">
    <property type="entry name" value="REC_NarL-like"/>
    <property type="match status" value="1"/>
</dbReference>
<proteinExistence type="predicted"/>
<dbReference type="Pfam" id="PF00072">
    <property type="entry name" value="Response_reg"/>
    <property type="match status" value="1"/>
</dbReference>
<dbReference type="Proteomes" id="UP001597094">
    <property type="component" value="Unassembled WGS sequence"/>
</dbReference>
<dbReference type="PROSITE" id="PS50110">
    <property type="entry name" value="RESPONSE_REGULATORY"/>
    <property type="match status" value="1"/>
</dbReference>
<sequence>MNYQPLTLAIADDHILFRKGVLELLKGFSEITLVADASNGAELLELVESNLPDIFMLDLEMPEMDGVDTSRYLLSKYPHVKILIMSTYGDEALVDNLLEEGVKGYLLKNSEPDELRQALQALKAGKSYYSSAIKIEVPCK</sequence>
<reference evidence="5" key="1">
    <citation type="journal article" date="2019" name="Int. J. Syst. Evol. Microbiol.">
        <title>The Global Catalogue of Microorganisms (GCM) 10K type strain sequencing project: providing services to taxonomists for standard genome sequencing and annotation.</title>
        <authorList>
            <consortium name="The Broad Institute Genomics Platform"/>
            <consortium name="The Broad Institute Genome Sequencing Center for Infectious Disease"/>
            <person name="Wu L."/>
            <person name="Ma J."/>
        </authorList>
    </citation>
    <scope>NUCLEOTIDE SEQUENCE [LARGE SCALE GENOMIC DNA]</scope>
    <source>
        <strain evidence="5">JCM 31319</strain>
    </source>
</reference>
<name>A0ABW3SVM4_9BACT</name>
<comment type="caution">
    <text evidence="4">The sequence shown here is derived from an EMBL/GenBank/DDBJ whole genome shotgun (WGS) entry which is preliminary data.</text>
</comment>